<dbReference type="GO" id="GO:0031125">
    <property type="term" value="P:rRNA 3'-end processing"/>
    <property type="evidence" value="ECO:0007669"/>
    <property type="project" value="TreeGrafter"/>
</dbReference>
<evidence type="ECO:0000313" key="4">
    <source>
        <dbReference type="Proteomes" id="UP000184342"/>
    </source>
</evidence>
<accession>A0A1M6CVS5</accession>
<reference evidence="3 4" key="1">
    <citation type="submission" date="2016-11" db="EMBL/GenBank/DDBJ databases">
        <authorList>
            <person name="Jaros S."/>
            <person name="Januszkiewicz K."/>
            <person name="Wedrychowicz H."/>
        </authorList>
    </citation>
    <scope>NUCLEOTIDE SEQUENCE [LARGE SCALE GENOMIC DNA]</scope>
    <source>
        <strain evidence="3 4">DSM 15970</strain>
    </source>
</reference>
<dbReference type="InterPro" id="IPR012340">
    <property type="entry name" value="NA-bd_OB-fold"/>
</dbReference>
<dbReference type="InterPro" id="IPR006674">
    <property type="entry name" value="HD_domain"/>
</dbReference>
<keyword evidence="4" id="KW-1185">Reference proteome</keyword>
<gene>
    <name evidence="3" type="ORF">SAMN02745691_00604</name>
</gene>
<dbReference type="CDD" id="cd04492">
    <property type="entry name" value="YhaM_OBF_like"/>
    <property type="match status" value="1"/>
</dbReference>
<dbReference type="SUPFAM" id="SSF109604">
    <property type="entry name" value="HD-domain/PDEase-like"/>
    <property type="match status" value="1"/>
</dbReference>
<dbReference type="Gene3D" id="1.10.3210.10">
    <property type="entry name" value="Hypothetical protein af1432"/>
    <property type="match status" value="1"/>
</dbReference>
<evidence type="ECO:0000256" key="1">
    <source>
        <dbReference type="ARBA" id="ARBA00022801"/>
    </source>
</evidence>
<dbReference type="RefSeq" id="WP_073992879.1">
    <property type="nucleotide sequence ID" value="NZ_FQYT01000005.1"/>
</dbReference>
<protein>
    <submittedName>
        <fullName evidence="3">3'-5' exoribonuclease</fullName>
    </submittedName>
</protein>
<dbReference type="PANTHER" id="PTHR37294:SF1">
    <property type="entry name" value="3'-5' EXORIBONUCLEASE YHAM"/>
    <property type="match status" value="1"/>
</dbReference>
<sequence>MKYIGEFRDGDRVQGIYLCKSKLSATNKNGGQYESIILQDKTGTIDAKIWAPDSPGIKEYEAMEFIHIKGDVKKFNGILQLSVTHVDRASEGEYVEDDYLPTTSRDIEEMYMELTGYITSVKNPHLSSLLGKFFMESDPFIKIFKKHSAAKSVHHGFMGGLLEHTLSVTKLCSCYCEQYPLLNRDLLITAAILHDIGKTKELSSFPFNDYTDEGQLLGHIVIGVELIGRVTRGIEGFPGKLENELKHCILSHHGEFEYGSPKKPAIIEAIALNFADNTDAKLQTMAEILNSPASEGSDDWLGYNRWLESNIRRTGK</sequence>
<feature type="domain" description="HD" evidence="2">
    <location>
        <begin position="161"/>
        <end position="281"/>
    </location>
</feature>
<name>A0A1M6CVS5_9FIRM</name>
<dbReference type="PANTHER" id="PTHR37294">
    <property type="entry name" value="3'-5' EXORIBONUCLEASE YHAM"/>
    <property type="match status" value="1"/>
</dbReference>
<proteinExistence type="predicted"/>
<keyword evidence="1" id="KW-0378">Hydrolase</keyword>
<dbReference type="STRING" id="1122934.SAMN02745691_00604"/>
<dbReference type="InterPro" id="IPR006675">
    <property type="entry name" value="HDIG_dom"/>
</dbReference>
<dbReference type="InterPro" id="IPR050798">
    <property type="entry name" value="YhaM_exoribonuc/phosphodiest"/>
</dbReference>
<organism evidence="3 4">
    <name type="scientific">Parasporobacterium paucivorans DSM 15970</name>
    <dbReference type="NCBI Taxonomy" id="1122934"/>
    <lineage>
        <taxon>Bacteria</taxon>
        <taxon>Bacillati</taxon>
        <taxon>Bacillota</taxon>
        <taxon>Clostridia</taxon>
        <taxon>Lachnospirales</taxon>
        <taxon>Lachnospiraceae</taxon>
        <taxon>Parasporobacterium</taxon>
    </lineage>
</organism>
<dbReference type="Proteomes" id="UP000184342">
    <property type="component" value="Unassembled WGS sequence"/>
</dbReference>
<dbReference type="PROSITE" id="PS51831">
    <property type="entry name" value="HD"/>
    <property type="match status" value="1"/>
</dbReference>
<evidence type="ECO:0000259" key="2">
    <source>
        <dbReference type="PROSITE" id="PS51831"/>
    </source>
</evidence>
<dbReference type="SMART" id="SM00471">
    <property type="entry name" value="HDc"/>
    <property type="match status" value="1"/>
</dbReference>
<dbReference type="AlphaFoldDB" id="A0A1M6CVS5"/>
<dbReference type="Pfam" id="PF01966">
    <property type="entry name" value="HD"/>
    <property type="match status" value="1"/>
</dbReference>
<dbReference type="InterPro" id="IPR003607">
    <property type="entry name" value="HD/PDEase_dom"/>
</dbReference>
<dbReference type="NCBIfam" id="TIGR00277">
    <property type="entry name" value="HDIG"/>
    <property type="match status" value="1"/>
</dbReference>
<dbReference type="OrthoDB" id="9778453at2"/>
<dbReference type="GO" id="GO:0016787">
    <property type="term" value="F:hydrolase activity"/>
    <property type="evidence" value="ECO:0007669"/>
    <property type="project" value="UniProtKB-KW"/>
</dbReference>
<dbReference type="CDD" id="cd00077">
    <property type="entry name" value="HDc"/>
    <property type="match status" value="1"/>
</dbReference>
<evidence type="ECO:0000313" key="3">
    <source>
        <dbReference type="EMBL" id="SHI65122.1"/>
    </source>
</evidence>
<dbReference type="Gene3D" id="2.40.50.140">
    <property type="entry name" value="Nucleic acid-binding proteins"/>
    <property type="match status" value="1"/>
</dbReference>
<dbReference type="EMBL" id="FQYT01000005">
    <property type="protein sequence ID" value="SHI65122.1"/>
    <property type="molecule type" value="Genomic_DNA"/>
</dbReference>